<keyword evidence="3" id="KW-1185">Reference proteome</keyword>
<evidence type="ECO:0008006" key="4">
    <source>
        <dbReference type="Google" id="ProtNLM"/>
    </source>
</evidence>
<gene>
    <name evidence="2" type="ORF">F1003_02380</name>
</gene>
<keyword evidence="1" id="KW-0472">Membrane</keyword>
<evidence type="ECO:0000256" key="1">
    <source>
        <dbReference type="SAM" id="Phobius"/>
    </source>
</evidence>
<dbReference type="AlphaFoldDB" id="A0A7K1G903"/>
<keyword evidence="1" id="KW-1133">Transmembrane helix</keyword>
<name>A0A7K1G903_9FLAO</name>
<organism evidence="2 3">
    <name type="scientific">Winogradskyella ouciana</name>
    <dbReference type="NCBI Taxonomy" id="2608631"/>
    <lineage>
        <taxon>Bacteria</taxon>
        <taxon>Pseudomonadati</taxon>
        <taxon>Bacteroidota</taxon>
        <taxon>Flavobacteriia</taxon>
        <taxon>Flavobacteriales</taxon>
        <taxon>Flavobacteriaceae</taxon>
        <taxon>Winogradskyella</taxon>
    </lineage>
</organism>
<evidence type="ECO:0000313" key="2">
    <source>
        <dbReference type="EMBL" id="MTE25767.1"/>
    </source>
</evidence>
<dbReference type="Proteomes" id="UP000447545">
    <property type="component" value="Unassembled WGS sequence"/>
</dbReference>
<keyword evidence="1" id="KW-0812">Transmembrane</keyword>
<proteinExistence type="predicted"/>
<dbReference type="EMBL" id="WJYA01000002">
    <property type="protein sequence ID" value="MTE25767.1"/>
    <property type="molecule type" value="Genomic_DNA"/>
</dbReference>
<comment type="caution">
    <text evidence="2">The sequence shown here is derived from an EMBL/GenBank/DDBJ whole genome shotgun (WGS) entry which is preliminary data.</text>
</comment>
<dbReference type="RefSeq" id="WP_155087598.1">
    <property type="nucleotide sequence ID" value="NZ_WJYA01000002.1"/>
</dbReference>
<feature type="transmembrane region" description="Helical" evidence="1">
    <location>
        <begin position="31"/>
        <end position="50"/>
    </location>
</feature>
<evidence type="ECO:0000313" key="3">
    <source>
        <dbReference type="Proteomes" id="UP000447545"/>
    </source>
</evidence>
<sequence>MNKRQIIMLVAIALIISGTVLMIALKDSAYNYLIGGGLIGGGFGLIPALYSTKGKK</sequence>
<protein>
    <recommendedName>
        <fullName evidence="4">DUF3098 domain-containing protein</fullName>
    </recommendedName>
</protein>
<reference evidence="2 3" key="1">
    <citation type="submission" date="2019-11" db="EMBL/GenBank/DDBJ databases">
        <title>Winogradskyella ouciana sp. nov., isolated from the hadal seawater of the Mariana Trench.</title>
        <authorList>
            <person name="Liu R."/>
        </authorList>
    </citation>
    <scope>NUCLEOTIDE SEQUENCE [LARGE SCALE GENOMIC DNA]</scope>
    <source>
        <strain evidence="2 3">ZXX205</strain>
    </source>
</reference>
<feature type="transmembrane region" description="Helical" evidence="1">
    <location>
        <begin position="7"/>
        <end position="25"/>
    </location>
</feature>
<accession>A0A7K1G903</accession>